<dbReference type="RefSeq" id="WP_121374714.1">
    <property type="nucleotide sequence ID" value="NZ_RBLC01000001.1"/>
</dbReference>
<protein>
    <recommendedName>
        <fullName evidence="5">Curlin associated repeat-containing protein</fullName>
    </recommendedName>
</protein>
<feature type="chain" id="PRO_5019797528" description="Curlin associated repeat-containing protein" evidence="2">
    <location>
        <begin position="20"/>
        <end position="278"/>
    </location>
</feature>
<proteinExistence type="predicted"/>
<evidence type="ECO:0000256" key="1">
    <source>
        <dbReference type="SAM" id="MobiDB-lite"/>
    </source>
</evidence>
<accession>A0A495MH47</accession>
<dbReference type="EMBL" id="RBLC01000001">
    <property type="protein sequence ID" value="RKS25301.1"/>
    <property type="molecule type" value="Genomic_DNA"/>
</dbReference>
<reference evidence="3 4" key="1">
    <citation type="submission" date="2018-10" db="EMBL/GenBank/DDBJ databases">
        <title>Genomic Encyclopedia of Archaeal and Bacterial Type Strains, Phase II (KMG-II): from individual species to whole genera.</title>
        <authorList>
            <person name="Goeker M."/>
        </authorList>
    </citation>
    <scope>NUCLEOTIDE SEQUENCE [LARGE SCALE GENOMIC DNA]</scope>
    <source>
        <strain evidence="3 4">DSM 29537</strain>
    </source>
</reference>
<evidence type="ECO:0000313" key="3">
    <source>
        <dbReference type="EMBL" id="RKS25301.1"/>
    </source>
</evidence>
<feature type="compositionally biased region" description="Polar residues" evidence="1">
    <location>
        <begin position="32"/>
        <end position="73"/>
    </location>
</feature>
<feature type="signal peptide" evidence="2">
    <location>
        <begin position="1"/>
        <end position="19"/>
    </location>
</feature>
<evidence type="ECO:0000313" key="4">
    <source>
        <dbReference type="Proteomes" id="UP000277579"/>
    </source>
</evidence>
<dbReference type="OrthoDB" id="827845at2"/>
<comment type="caution">
    <text evidence="3">The sequence shown here is derived from an EMBL/GenBank/DDBJ whole genome shotgun (WGS) entry which is preliminary data.</text>
</comment>
<dbReference type="AlphaFoldDB" id="A0A495MH47"/>
<evidence type="ECO:0008006" key="5">
    <source>
        <dbReference type="Google" id="ProtNLM"/>
    </source>
</evidence>
<sequence length="278" mass="29590">MKKVILSISVMLVSAVSFAQFNDSNVLQLGGSNNSSVNQKGSYQDSDVRQQGNSNVSNVTQGINPNNSSASNHNKADVKQIGNLNNAFVSQNNLYNEAYQVQTGNSNQATIWQDQLNPTAGNGNDWAKQLQTGNNNKATIDQGTSGNEMPTGAPFSAEALGFVSAVTVPFMPHGFNDALQTQVGDFNVAYTSQGGELNDSKITQTSTAVAVSGANKASHYQYGKDNDALTTQNGFGHLDNTLQIGNYNYSNVMQSGNNQTSMNVQKGNSNINNVTQSN</sequence>
<evidence type="ECO:0000256" key="2">
    <source>
        <dbReference type="SAM" id="SignalP"/>
    </source>
</evidence>
<keyword evidence="2" id="KW-0732">Signal</keyword>
<keyword evidence="4" id="KW-1185">Reference proteome</keyword>
<name>A0A495MH47_9FLAO</name>
<gene>
    <name evidence="3" type="ORF">CLV94_0331</name>
</gene>
<dbReference type="Proteomes" id="UP000277579">
    <property type="component" value="Unassembled WGS sequence"/>
</dbReference>
<organism evidence="3 4">
    <name type="scientific">Flavobacterium endophyticum</name>
    <dbReference type="NCBI Taxonomy" id="1540163"/>
    <lineage>
        <taxon>Bacteria</taxon>
        <taxon>Pseudomonadati</taxon>
        <taxon>Bacteroidota</taxon>
        <taxon>Flavobacteriia</taxon>
        <taxon>Flavobacteriales</taxon>
        <taxon>Flavobacteriaceae</taxon>
        <taxon>Flavobacterium</taxon>
    </lineage>
</organism>
<feature type="region of interest" description="Disordered" evidence="1">
    <location>
        <begin position="32"/>
        <end position="74"/>
    </location>
</feature>